<sequence length="388" mass="43766">MQESISLIEPLMPSVENRQLVNLASELIEAAAGLNQSVHPALRQELGTLVRSMNCYYSNLIEGHRTLPRDIERALNSDFVDDERARNLQLEALAHIKVQEKIDLGLAQGSAESAARICWLHEEFAKLIPASMLQITNKSGDKVIELVPGQYRSGEVIVGKHIPISAAAIPAFLARFERVYNPERLSKISQIIAAAASHHRLLWIHPFYDGNGRVSRLFSHGYLTEIGIGNSLWSVARGLSRNVEDYKKFLALADSPRWNDLDGRGNLTAKGLIEFCVFFLNVCLDQIKFMSSLIEPEKILTRMEIYTEEQVRLGNLLPNSFLLLKQLWLEGEIPKSRVPQIVGYKERQARTLQNKLVESNLIVADSVRSPLRLNFPIAVAERYFPSLF</sequence>
<dbReference type="Gene3D" id="1.10.3290.10">
    <property type="entry name" value="Fido-like domain"/>
    <property type="match status" value="1"/>
</dbReference>
<organism evidence="4 5">
    <name type="scientific">Waterburya agarophytonicola KI4</name>
    <dbReference type="NCBI Taxonomy" id="2874699"/>
    <lineage>
        <taxon>Bacteria</taxon>
        <taxon>Bacillati</taxon>
        <taxon>Cyanobacteriota</taxon>
        <taxon>Cyanophyceae</taxon>
        <taxon>Pleurocapsales</taxon>
        <taxon>Hyellaceae</taxon>
        <taxon>Waterburya</taxon>
        <taxon>Waterburya agarophytonicola</taxon>
    </lineage>
</organism>
<keyword evidence="2" id="KW-0547">Nucleotide-binding</keyword>
<evidence type="ECO:0000256" key="2">
    <source>
        <dbReference type="PIRSR" id="PIRSR640198-2"/>
    </source>
</evidence>
<dbReference type="PANTHER" id="PTHR13504">
    <property type="entry name" value="FIDO DOMAIN-CONTAINING PROTEIN DDB_G0283145"/>
    <property type="match status" value="1"/>
</dbReference>
<evidence type="ECO:0000313" key="5">
    <source>
        <dbReference type="Proteomes" id="UP000729733"/>
    </source>
</evidence>
<dbReference type="Proteomes" id="UP000729733">
    <property type="component" value="Unassembled WGS sequence"/>
</dbReference>
<dbReference type="RefSeq" id="WP_229643028.1">
    <property type="nucleotide sequence ID" value="NZ_JADWDC010000141.1"/>
</dbReference>
<keyword evidence="5" id="KW-1185">Reference proteome</keyword>
<name>A0A964BUK2_9CYAN</name>
<gene>
    <name evidence="4" type="ORF">I4641_23635</name>
</gene>
<feature type="binding site" evidence="2">
    <location>
        <begin position="209"/>
        <end position="216"/>
    </location>
    <ligand>
        <name>ATP</name>
        <dbReference type="ChEBI" id="CHEBI:30616"/>
    </ligand>
</feature>
<dbReference type="GO" id="GO:0005524">
    <property type="term" value="F:ATP binding"/>
    <property type="evidence" value="ECO:0007669"/>
    <property type="project" value="UniProtKB-KW"/>
</dbReference>
<accession>A0A964BUK2</accession>
<evidence type="ECO:0000313" key="4">
    <source>
        <dbReference type="EMBL" id="MCC0179928.1"/>
    </source>
</evidence>
<evidence type="ECO:0000259" key="3">
    <source>
        <dbReference type="PROSITE" id="PS51459"/>
    </source>
</evidence>
<feature type="active site" evidence="1">
    <location>
        <position position="205"/>
    </location>
</feature>
<proteinExistence type="predicted"/>
<dbReference type="SUPFAM" id="SSF140931">
    <property type="entry name" value="Fic-like"/>
    <property type="match status" value="1"/>
</dbReference>
<dbReference type="PANTHER" id="PTHR13504:SF38">
    <property type="entry name" value="FIDO DOMAIN-CONTAINING PROTEIN"/>
    <property type="match status" value="1"/>
</dbReference>
<dbReference type="InterPro" id="IPR040198">
    <property type="entry name" value="Fido_containing"/>
</dbReference>
<feature type="domain" description="Fido" evidence="3">
    <location>
        <begin position="112"/>
        <end position="281"/>
    </location>
</feature>
<dbReference type="Pfam" id="PF02661">
    <property type="entry name" value="Fic"/>
    <property type="match status" value="1"/>
</dbReference>
<dbReference type="AlphaFoldDB" id="A0A964BUK2"/>
<reference evidence="4" key="1">
    <citation type="journal article" date="2021" name="Antonie Van Leeuwenhoek">
        <title>Draft genome and description of Waterburya agarophytonicola gen. nov. sp. nov. (Pleurocapsales, Cyanobacteria): a seaweed symbiont.</title>
        <authorList>
            <person name="Bonthond G."/>
            <person name="Shalygin S."/>
            <person name="Bayer T."/>
            <person name="Weinberger F."/>
        </authorList>
    </citation>
    <scope>NUCLEOTIDE SEQUENCE</scope>
    <source>
        <strain evidence="4">KI4</strain>
    </source>
</reference>
<evidence type="ECO:0000256" key="1">
    <source>
        <dbReference type="PIRSR" id="PIRSR640198-1"/>
    </source>
</evidence>
<dbReference type="EMBL" id="JADWDC010000141">
    <property type="protein sequence ID" value="MCC0179928.1"/>
    <property type="molecule type" value="Genomic_DNA"/>
</dbReference>
<dbReference type="InterPro" id="IPR003812">
    <property type="entry name" value="Fido"/>
</dbReference>
<keyword evidence="2" id="KW-0067">ATP-binding</keyword>
<dbReference type="InterPro" id="IPR036597">
    <property type="entry name" value="Fido-like_dom_sf"/>
</dbReference>
<comment type="caution">
    <text evidence="4">The sequence shown here is derived from an EMBL/GenBank/DDBJ whole genome shotgun (WGS) entry which is preliminary data.</text>
</comment>
<protein>
    <submittedName>
        <fullName evidence="4">Fic family protein</fullName>
    </submittedName>
</protein>
<feature type="binding site" evidence="2">
    <location>
        <begin position="158"/>
        <end position="161"/>
    </location>
    <ligand>
        <name>ATP</name>
        <dbReference type="ChEBI" id="CHEBI:30616"/>
    </ligand>
</feature>
<dbReference type="PROSITE" id="PS51459">
    <property type="entry name" value="FIDO"/>
    <property type="match status" value="1"/>
</dbReference>